<evidence type="ECO:0000259" key="8">
    <source>
        <dbReference type="PROSITE" id="PS50893"/>
    </source>
</evidence>
<evidence type="ECO:0000313" key="11">
    <source>
        <dbReference type="Proteomes" id="UP001232493"/>
    </source>
</evidence>
<dbReference type="Proteomes" id="UP001232493">
    <property type="component" value="Chromosome"/>
</dbReference>
<evidence type="ECO:0000256" key="2">
    <source>
        <dbReference type="ARBA" id="ARBA00022692"/>
    </source>
</evidence>
<feature type="transmembrane region" description="Helical" evidence="7">
    <location>
        <begin position="256"/>
        <end position="278"/>
    </location>
</feature>
<dbReference type="InterPro" id="IPR003593">
    <property type="entry name" value="AAA+_ATPase"/>
</dbReference>
<dbReference type="SUPFAM" id="SSF90123">
    <property type="entry name" value="ABC transporter transmembrane region"/>
    <property type="match status" value="1"/>
</dbReference>
<dbReference type="Pfam" id="PF00005">
    <property type="entry name" value="ABC_tran"/>
    <property type="match status" value="1"/>
</dbReference>
<evidence type="ECO:0000256" key="1">
    <source>
        <dbReference type="ARBA" id="ARBA00004651"/>
    </source>
</evidence>
<feature type="domain" description="ABC transporter" evidence="8">
    <location>
        <begin position="344"/>
        <end position="559"/>
    </location>
</feature>
<dbReference type="SMART" id="SM00382">
    <property type="entry name" value="AAA"/>
    <property type="match status" value="1"/>
</dbReference>
<dbReference type="Pfam" id="PF00664">
    <property type="entry name" value="ABC_membrane"/>
    <property type="match status" value="1"/>
</dbReference>
<feature type="domain" description="ABC transmembrane type-1" evidence="9">
    <location>
        <begin position="31"/>
        <end position="313"/>
    </location>
</feature>
<dbReference type="PANTHER" id="PTHR43394">
    <property type="entry name" value="ATP-DEPENDENT PERMEASE MDL1, MITOCHONDRIAL"/>
    <property type="match status" value="1"/>
</dbReference>
<keyword evidence="5 7" id="KW-1133">Transmembrane helix</keyword>
<dbReference type="EMBL" id="CP069362">
    <property type="protein sequence ID" value="WGS65560.1"/>
    <property type="molecule type" value="Genomic_DNA"/>
</dbReference>
<proteinExistence type="predicted"/>
<dbReference type="CDD" id="cd03228">
    <property type="entry name" value="ABCC_MRP_Like"/>
    <property type="match status" value="1"/>
</dbReference>
<evidence type="ECO:0000256" key="6">
    <source>
        <dbReference type="ARBA" id="ARBA00023136"/>
    </source>
</evidence>
<dbReference type="SUPFAM" id="SSF52540">
    <property type="entry name" value="P-loop containing nucleoside triphosphate hydrolases"/>
    <property type="match status" value="1"/>
</dbReference>
<keyword evidence="11" id="KW-1185">Reference proteome</keyword>
<keyword evidence="4 10" id="KW-0067">ATP-binding</keyword>
<feature type="transmembrane region" description="Helical" evidence="7">
    <location>
        <begin position="138"/>
        <end position="165"/>
    </location>
</feature>
<evidence type="ECO:0000259" key="9">
    <source>
        <dbReference type="PROSITE" id="PS50929"/>
    </source>
</evidence>
<feature type="transmembrane region" description="Helical" evidence="7">
    <location>
        <begin position="171"/>
        <end position="188"/>
    </location>
</feature>
<comment type="subcellular location">
    <subcellularLocation>
        <location evidence="1">Cell membrane</location>
        <topology evidence="1">Multi-pass membrane protein</topology>
    </subcellularLocation>
</comment>
<dbReference type="Gene3D" id="3.40.50.300">
    <property type="entry name" value="P-loop containing nucleotide triphosphate hydrolases"/>
    <property type="match status" value="1"/>
</dbReference>
<dbReference type="GO" id="GO:0005524">
    <property type="term" value="F:ATP binding"/>
    <property type="evidence" value="ECO:0007669"/>
    <property type="project" value="UniProtKB-KW"/>
</dbReference>
<organism evidence="10 11">
    <name type="scientific">Marinitoga aeolica</name>
    <dbReference type="NCBI Taxonomy" id="2809031"/>
    <lineage>
        <taxon>Bacteria</taxon>
        <taxon>Thermotogati</taxon>
        <taxon>Thermotogota</taxon>
        <taxon>Thermotogae</taxon>
        <taxon>Petrotogales</taxon>
        <taxon>Petrotogaceae</taxon>
        <taxon>Marinitoga</taxon>
    </lineage>
</organism>
<evidence type="ECO:0000313" key="10">
    <source>
        <dbReference type="EMBL" id="WGS65560.1"/>
    </source>
</evidence>
<dbReference type="Gene3D" id="1.20.1560.10">
    <property type="entry name" value="ABC transporter type 1, transmembrane domain"/>
    <property type="match status" value="1"/>
</dbReference>
<protein>
    <submittedName>
        <fullName evidence="10">ABC transporter ATP-binding protein</fullName>
    </submittedName>
</protein>
<sequence>MAEKIKNEKLEKREINHFLFGLFKKYWKRQVIAIIFISLMALSILIFPMLIKYTIDTVIPSKNINILFRYILLMIATLFGISLITYFGEVIFEFNALKAKKDIRKEIIIKLTRLPYEFFMKINSGELISKLMSDLEMVGVVVSQVFPIFALSVLQITGIIIMLFYLNWKLALVPIILTTCSLLILKLINKKAEKLSIHEREVFGEISNMLIDIINNMKTIKLMSSNMWISNMIDNYLDNHYKIGKKFTKWIKLTGALGNSINGMITVGVFSYGGYLIIKNEITLGTLIAFWTYIQTLMNPLQLLMKVNTVLRSSWGGIKRVVEITKYEEENIPELKEENNIKSIKLENIGFSFDNKKILDSIELSLEKGKITGIIGENGAGKTTLFNILMGLYKANKGNIKFNDTENANISLLRKNIGFVEQEPELFKNCTIKENILMGRKISKEKLKEILEVTGIKRIASKFEKGIDEKIKDIKLSGGQKQIIAIARALIDDPQIILLDEFTSAMDSKNEELIHNILIKLKEKGKIIGIITHKDSTLKICDEIYEIKKGILLKNKSRV</sequence>
<name>A0ABY8PSG3_9BACT</name>
<reference evidence="10 11" key="1">
    <citation type="submission" date="2021-02" db="EMBL/GenBank/DDBJ databases">
        <title>Characterization of Marinitoga sp. nov. str. BP5-C20A.</title>
        <authorList>
            <person name="Erauso G."/>
            <person name="Postec A."/>
        </authorList>
    </citation>
    <scope>NUCLEOTIDE SEQUENCE [LARGE SCALE GENOMIC DNA]</scope>
    <source>
        <strain evidence="10 11">BP5-C20A</strain>
    </source>
</reference>
<evidence type="ECO:0000256" key="4">
    <source>
        <dbReference type="ARBA" id="ARBA00022840"/>
    </source>
</evidence>
<accession>A0ABY8PSG3</accession>
<dbReference type="InterPro" id="IPR039421">
    <property type="entry name" value="Type_1_exporter"/>
</dbReference>
<keyword evidence="2 7" id="KW-0812">Transmembrane</keyword>
<dbReference type="InterPro" id="IPR003439">
    <property type="entry name" value="ABC_transporter-like_ATP-bd"/>
</dbReference>
<dbReference type="PROSITE" id="PS50929">
    <property type="entry name" value="ABC_TM1F"/>
    <property type="match status" value="1"/>
</dbReference>
<dbReference type="PANTHER" id="PTHR43394:SF1">
    <property type="entry name" value="ATP-BINDING CASSETTE SUB-FAMILY B MEMBER 10, MITOCHONDRIAL"/>
    <property type="match status" value="1"/>
</dbReference>
<feature type="transmembrane region" description="Helical" evidence="7">
    <location>
        <begin position="31"/>
        <end position="51"/>
    </location>
</feature>
<evidence type="ECO:0000256" key="3">
    <source>
        <dbReference type="ARBA" id="ARBA00022741"/>
    </source>
</evidence>
<dbReference type="InterPro" id="IPR036640">
    <property type="entry name" value="ABC1_TM_sf"/>
</dbReference>
<keyword evidence="6 7" id="KW-0472">Membrane</keyword>
<evidence type="ECO:0000256" key="7">
    <source>
        <dbReference type="SAM" id="Phobius"/>
    </source>
</evidence>
<keyword evidence="3" id="KW-0547">Nucleotide-binding</keyword>
<dbReference type="PROSITE" id="PS50893">
    <property type="entry name" value="ABC_TRANSPORTER_2"/>
    <property type="match status" value="1"/>
</dbReference>
<evidence type="ECO:0000256" key="5">
    <source>
        <dbReference type="ARBA" id="ARBA00022989"/>
    </source>
</evidence>
<dbReference type="InterPro" id="IPR011527">
    <property type="entry name" value="ABC1_TM_dom"/>
</dbReference>
<dbReference type="InterPro" id="IPR027417">
    <property type="entry name" value="P-loop_NTPase"/>
</dbReference>
<dbReference type="CDD" id="cd07346">
    <property type="entry name" value="ABC_6TM_exporters"/>
    <property type="match status" value="1"/>
</dbReference>
<gene>
    <name evidence="10" type="ORF">JRV97_03115</name>
</gene>
<dbReference type="RefSeq" id="WP_281000107.1">
    <property type="nucleotide sequence ID" value="NZ_CP069362.1"/>
</dbReference>
<feature type="transmembrane region" description="Helical" evidence="7">
    <location>
        <begin position="71"/>
        <end position="92"/>
    </location>
</feature>